<dbReference type="EMBL" id="CAUWAG010000019">
    <property type="protein sequence ID" value="CAJ2512518.1"/>
    <property type="molecule type" value="Genomic_DNA"/>
</dbReference>
<dbReference type="AlphaFoldDB" id="A0AAI8VWU9"/>
<sequence>MDVGLGASFFQTKAGDELKPSLPHGEDTETQDVESAKTDDQQAEPCVFDKKDIAILTEYPLQEHYTRSLSAVSEPEALFQPSPESSRQEACQLAPLRQSDHFQRLWFDLSRLPQKRSPRQRFQRIWYTHGMLWTVARYELSLLASGVEEDCQDKRFALIDAEKRWAEACSFDGEERQ</sequence>
<evidence type="ECO:0000256" key="1">
    <source>
        <dbReference type="SAM" id="MobiDB-lite"/>
    </source>
</evidence>
<reference evidence="2" key="1">
    <citation type="submission" date="2023-10" db="EMBL/GenBank/DDBJ databases">
        <authorList>
            <person name="Hackl T."/>
        </authorList>
    </citation>
    <scope>NUCLEOTIDE SEQUENCE</scope>
</reference>
<feature type="region of interest" description="Disordered" evidence="1">
    <location>
        <begin position="1"/>
        <end position="45"/>
    </location>
</feature>
<name>A0AAI8VWU9_9PEZI</name>
<dbReference type="Proteomes" id="UP001295740">
    <property type="component" value="Unassembled WGS sequence"/>
</dbReference>
<feature type="compositionally biased region" description="Basic and acidic residues" evidence="1">
    <location>
        <begin position="14"/>
        <end position="27"/>
    </location>
</feature>
<evidence type="ECO:0000313" key="2">
    <source>
        <dbReference type="EMBL" id="CAJ2512518.1"/>
    </source>
</evidence>
<gene>
    <name evidence="2" type="ORF">KHLLAP_LOCUS12986</name>
</gene>
<accession>A0AAI8VWU9</accession>
<organism evidence="2 3">
    <name type="scientific">Anthostomella pinea</name>
    <dbReference type="NCBI Taxonomy" id="933095"/>
    <lineage>
        <taxon>Eukaryota</taxon>
        <taxon>Fungi</taxon>
        <taxon>Dikarya</taxon>
        <taxon>Ascomycota</taxon>
        <taxon>Pezizomycotina</taxon>
        <taxon>Sordariomycetes</taxon>
        <taxon>Xylariomycetidae</taxon>
        <taxon>Xylariales</taxon>
        <taxon>Xylariaceae</taxon>
        <taxon>Anthostomella</taxon>
    </lineage>
</organism>
<evidence type="ECO:0000313" key="3">
    <source>
        <dbReference type="Proteomes" id="UP001295740"/>
    </source>
</evidence>
<proteinExistence type="predicted"/>
<protein>
    <submittedName>
        <fullName evidence="2">Uu.00g055330.m01.CDS01</fullName>
    </submittedName>
</protein>
<comment type="caution">
    <text evidence="2">The sequence shown here is derived from an EMBL/GenBank/DDBJ whole genome shotgun (WGS) entry which is preliminary data.</text>
</comment>
<keyword evidence="3" id="KW-1185">Reference proteome</keyword>